<comment type="similarity">
    <text evidence="1">Belongs to the glycosyl hydrolase 16 family.</text>
</comment>
<sequence length="277" mass="31436" precursor="true">MKCFLIVSVFVFLGLSSQSLTAQEAVLEPQVTANKALKLVWSDEFDGDSLDYSKWGVEENAFGGGNNELQLFTDREKNVRVEDGYLVLEAHRDNANISGTEREYSSARIRTKHRGDWKYGRIEVRAKLPIGQGMWPAIWMLPTDNKYGTWAASGEIDIMEYRGQKPNEVLGTLHYGGVWPKNKYSGETFVKPEGNFAEDFHTFSVDWTEGKIVWSIDGKPYQTQTKWTSDGGEFPAPFDQKFHLLLNLSVGGNFLGNPDETTQFPQKMLVDFVHVYQ</sequence>
<evidence type="ECO:0000313" key="4">
    <source>
        <dbReference type="EMBL" id="TWU56839.1"/>
    </source>
</evidence>
<evidence type="ECO:0000256" key="1">
    <source>
        <dbReference type="ARBA" id="ARBA00006865"/>
    </source>
</evidence>
<dbReference type="PANTHER" id="PTHR10963:SF55">
    <property type="entry name" value="GLYCOSIDE HYDROLASE FAMILY 16 PROTEIN"/>
    <property type="match status" value="1"/>
</dbReference>
<dbReference type="InterPro" id="IPR013320">
    <property type="entry name" value="ConA-like_dom_sf"/>
</dbReference>
<dbReference type="CDD" id="cd08023">
    <property type="entry name" value="GH16_laminarinase_like"/>
    <property type="match status" value="1"/>
</dbReference>
<dbReference type="InterPro" id="IPR050546">
    <property type="entry name" value="Glycosyl_Hydrlase_16"/>
</dbReference>
<dbReference type="Proteomes" id="UP000318288">
    <property type="component" value="Unassembled WGS sequence"/>
</dbReference>
<keyword evidence="4" id="KW-0326">Glycosidase</keyword>
<keyword evidence="5" id="KW-1185">Reference proteome</keyword>
<keyword evidence="4" id="KW-0378">Hydrolase</keyword>
<dbReference type="EC" id="3.2.1.39" evidence="4"/>
<comment type="caution">
    <text evidence="4">The sequence shown here is derived from an EMBL/GenBank/DDBJ whole genome shotgun (WGS) entry which is preliminary data.</text>
</comment>
<gene>
    <name evidence="4" type="primary">glcA_1</name>
    <name evidence="4" type="ORF">Poly51_27560</name>
</gene>
<feature type="domain" description="GH16" evidence="3">
    <location>
        <begin position="21"/>
        <end position="277"/>
    </location>
</feature>
<dbReference type="Gene3D" id="2.60.120.200">
    <property type="match status" value="1"/>
</dbReference>
<keyword evidence="2" id="KW-0732">Signal</keyword>
<dbReference type="SUPFAM" id="SSF49899">
    <property type="entry name" value="Concanavalin A-like lectins/glucanases"/>
    <property type="match status" value="1"/>
</dbReference>
<dbReference type="GO" id="GO:0042973">
    <property type="term" value="F:glucan endo-1,3-beta-D-glucosidase activity"/>
    <property type="evidence" value="ECO:0007669"/>
    <property type="project" value="UniProtKB-EC"/>
</dbReference>
<dbReference type="PROSITE" id="PS51762">
    <property type="entry name" value="GH16_2"/>
    <property type="match status" value="1"/>
</dbReference>
<name>A0A5C6FB86_9BACT</name>
<evidence type="ECO:0000256" key="2">
    <source>
        <dbReference type="SAM" id="SignalP"/>
    </source>
</evidence>
<dbReference type="InterPro" id="IPR000757">
    <property type="entry name" value="Beta-glucanase-like"/>
</dbReference>
<dbReference type="Pfam" id="PF00722">
    <property type="entry name" value="Glyco_hydro_16"/>
    <property type="match status" value="1"/>
</dbReference>
<evidence type="ECO:0000313" key="5">
    <source>
        <dbReference type="Proteomes" id="UP000318288"/>
    </source>
</evidence>
<dbReference type="PANTHER" id="PTHR10963">
    <property type="entry name" value="GLYCOSYL HYDROLASE-RELATED"/>
    <property type="match status" value="1"/>
</dbReference>
<feature type="signal peptide" evidence="2">
    <location>
        <begin position="1"/>
        <end position="22"/>
    </location>
</feature>
<dbReference type="RefSeq" id="WP_186775523.1">
    <property type="nucleotide sequence ID" value="NZ_SJPW01000003.1"/>
</dbReference>
<evidence type="ECO:0000259" key="3">
    <source>
        <dbReference type="PROSITE" id="PS51762"/>
    </source>
</evidence>
<reference evidence="4 5" key="1">
    <citation type="submission" date="2019-02" db="EMBL/GenBank/DDBJ databases">
        <title>Deep-cultivation of Planctomycetes and their phenomic and genomic characterization uncovers novel biology.</title>
        <authorList>
            <person name="Wiegand S."/>
            <person name="Jogler M."/>
            <person name="Boedeker C."/>
            <person name="Pinto D."/>
            <person name="Vollmers J."/>
            <person name="Rivas-Marin E."/>
            <person name="Kohn T."/>
            <person name="Peeters S.H."/>
            <person name="Heuer A."/>
            <person name="Rast P."/>
            <person name="Oberbeckmann S."/>
            <person name="Bunk B."/>
            <person name="Jeske O."/>
            <person name="Meyerdierks A."/>
            <person name="Storesund J.E."/>
            <person name="Kallscheuer N."/>
            <person name="Luecker S."/>
            <person name="Lage O.M."/>
            <person name="Pohl T."/>
            <person name="Merkel B.J."/>
            <person name="Hornburger P."/>
            <person name="Mueller R.-W."/>
            <person name="Bruemmer F."/>
            <person name="Labrenz M."/>
            <person name="Spormann A.M."/>
            <person name="Op Den Camp H."/>
            <person name="Overmann J."/>
            <person name="Amann R."/>
            <person name="Jetten M.S.M."/>
            <person name="Mascher T."/>
            <person name="Medema M.H."/>
            <person name="Devos D.P."/>
            <person name="Kaster A.-K."/>
            <person name="Ovreas L."/>
            <person name="Rohde M."/>
            <person name="Galperin M.Y."/>
            <person name="Jogler C."/>
        </authorList>
    </citation>
    <scope>NUCLEOTIDE SEQUENCE [LARGE SCALE GENOMIC DNA]</scope>
    <source>
        <strain evidence="4 5">Poly51</strain>
    </source>
</reference>
<dbReference type="AlphaFoldDB" id="A0A5C6FB86"/>
<feature type="chain" id="PRO_5022827522" evidence="2">
    <location>
        <begin position="23"/>
        <end position="277"/>
    </location>
</feature>
<dbReference type="GO" id="GO:0005975">
    <property type="term" value="P:carbohydrate metabolic process"/>
    <property type="evidence" value="ECO:0007669"/>
    <property type="project" value="InterPro"/>
</dbReference>
<dbReference type="EMBL" id="SJPW01000003">
    <property type="protein sequence ID" value="TWU56839.1"/>
    <property type="molecule type" value="Genomic_DNA"/>
</dbReference>
<proteinExistence type="inferred from homology"/>
<organism evidence="4 5">
    <name type="scientific">Rubripirellula tenax</name>
    <dbReference type="NCBI Taxonomy" id="2528015"/>
    <lineage>
        <taxon>Bacteria</taxon>
        <taxon>Pseudomonadati</taxon>
        <taxon>Planctomycetota</taxon>
        <taxon>Planctomycetia</taxon>
        <taxon>Pirellulales</taxon>
        <taxon>Pirellulaceae</taxon>
        <taxon>Rubripirellula</taxon>
    </lineage>
</organism>
<protein>
    <submittedName>
        <fullName evidence="4">Glucan endo-1,3-beta-glucosidase A1</fullName>
        <ecNumber evidence="4">3.2.1.39</ecNumber>
    </submittedName>
</protein>
<accession>A0A5C6FB86</accession>